<dbReference type="Pfam" id="PF01757">
    <property type="entry name" value="Acyl_transf_3"/>
    <property type="match status" value="1"/>
</dbReference>
<feature type="transmembrane region" description="Helical" evidence="1">
    <location>
        <begin position="72"/>
        <end position="93"/>
    </location>
</feature>
<keyword evidence="1" id="KW-1133">Transmembrane helix</keyword>
<dbReference type="InterPro" id="IPR050879">
    <property type="entry name" value="Acyltransferase_3"/>
</dbReference>
<dbReference type="KEGG" id="whr:OG579_04885"/>
<keyword evidence="1" id="KW-0812">Transmembrane</keyword>
<dbReference type="GO" id="GO:0016020">
    <property type="term" value="C:membrane"/>
    <property type="evidence" value="ECO:0007669"/>
    <property type="project" value="TreeGrafter"/>
</dbReference>
<evidence type="ECO:0000313" key="3">
    <source>
        <dbReference type="EMBL" id="WUM21144.1"/>
    </source>
</evidence>
<reference evidence="3 4" key="1">
    <citation type="submission" date="2022-10" db="EMBL/GenBank/DDBJ databases">
        <title>The complete genomes of actinobacterial strains from the NBC collection.</title>
        <authorList>
            <person name="Joergensen T.S."/>
            <person name="Alvarez Arevalo M."/>
            <person name="Sterndorff E.B."/>
            <person name="Faurdal D."/>
            <person name="Vuksanovic O."/>
            <person name="Mourched A.-S."/>
            <person name="Charusanti P."/>
            <person name="Shaw S."/>
            <person name="Blin K."/>
            <person name="Weber T."/>
        </authorList>
    </citation>
    <scope>NUCLEOTIDE SEQUENCE [LARGE SCALE GENOMIC DNA]</scope>
    <source>
        <strain evidence="3 4">NBC_00319</strain>
    </source>
</reference>
<feature type="transmembrane region" description="Helical" evidence="1">
    <location>
        <begin position="365"/>
        <end position="384"/>
    </location>
</feature>
<organism evidence="3 4">
    <name type="scientific">Williamsia herbipolensis</name>
    <dbReference type="NCBI Taxonomy" id="1603258"/>
    <lineage>
        <taxon>Bacteria</taxon>
        <taxon>Bacillati</taxon>
        <taxon>Actinomycetota</taxon>
        <taxon>Actinomycetes</taxon>
        <taxon>Mycobacteriales</taxon>
        <taxon>Nocardiaceae</taxon>
        <taxon>Williamsia</taxon>
    </lineage>
</organism>
<feature type="transmembrane region" description="Helical" evidence="1">
    <location>
        <begin position="325"/>
        <end position="344"/>
    </location>
</feature>
<dbReference type="PANTHER" id="PTHR23028">
    <property type="entry name" value="ACETYLTRANSFERASE"/>
    <property type="match status" value="1"/>
</dbReference>
<feature type="transmembrane region" description="Helical" evidence="1">
    <location>
        <begin position="301"/>
        <end position="319"/>
    </location>
</feature>
<dbReference type="RefSeq" id="WP_328858290.1">
    <property type="nucleotide sequence ID" value="NZ_CP108021.1"/>
</dbReference>
<name>A0AAU4K537_9NOCA</name>
<feature type="transmembrane region" description="Helical" evidence="1">
    <location>
        <begin position="190"/>
        <end position="206"/>
    </location>
</feature>
<protein>
    <submittedName>
        <fullName evidence="3">Acyltransferase</fullName>
    </submittedName>
</protein>
<keyword evidence="4" id="KW-1185">Reference proteome</keyword>
<dbReference type="InterPro" id="IPR002656">
    <property type="entry name" value="Acyl_transf_3_dom"/>
</dbReference>
<feature type="transmembrane region" description="Helical" evidence="1">
    <location>
        <begin position="396"/>
        <end position="417"/>
    </location>
</feature>
<feature type="transmembrane region" description="Helical" evidence="1">
    <location>
        <begin position="114"/>
        <end position="136"/>
    </location>
</feature>
<evidence type="ECO:0000259" key="2">
    <source>
        <dbReference type="Pfam" id="PF01757"/>
    </source>
</evidence>
<feature type="transmembrane region" description="Helical" evidence="1">
    <location>
        <begin position="218"/>
        <end position="240"/>
    </location>
</feature>
<feature type="domain" description="Acyltransferase 3" evidence="2">
    <location>
        <begin position="38"/>
        <end position="414"/>
    </location>
</feature>
<dbReference type="PANTHER" id="PTHR23028:SF131">
    <property type="entry name" value="BLR2367 PROTEIN"/>
    <property type="match status" value="1"/>
</dbReference>
<feature type="transmembrane region" description="Helical" evidence="1">
    <location>
        <begin position="271"/>
        <end position="289"/>
    </location>
</feature>
<dbReference type="EMBL" id="CP108021">
    <property type="protein sequence ID" value="WUM21144.1"/>
    <property type="molecule type" value="Genomic_DNA"/>
</dbReference>
<keyword evidence="3" id="KW-0012">Acyltransferase</keyword>
<keyword evidence="1" id="KW-0472">Membrane</keyword>
<evidence type="ECO:0000256" key="1">
    <source>
        <dbReference type="SAM" id="Phobius"/>
    </source>
</evidence>
<sequence>MTADTPHRTGHVPVVPASAISGTPVTATVAPRRRGRIKGLDGPRGIACIAVLTVHVAAHYSPDTTVDSKIGILGQALIFFFGLSGFLLFLPFVRALFLGAPKQPDVRQFVIHRLLRIFPVYIVIFLIANFALQAAYLTNAEKSLVIGSQAGTGMITDPWTFVANLFLVQTYFPSLIQTGVNPSWSLTLEYAFYFALPIVGALMFALRRRMRWNPVVIGLIPPILFVIIGIAGKVFAYYLAHRAGITDIAEQNFGANWSAVVLRSFLGGSDAFAFGMAAAVLFVAVEVGPEGSRLGTRLRRWSVAGLVVSTVAMLALLALKSNFQVTATGLAAGLFILIIVLPLAEGRRSRMADILDFAPFEYLGKISLGIYLWHFPLLIALGRWGLLAGDSVGGMLGNLAIVGVLSVACAAVTYRFVEEPGLKYARKLRIK</sequence>
<dbReference type="GO" id="GO:0000271">
    <property type="term" value="P:polysaccharide biosynthetic process"/>
    <property type="evidence" value="ECO:0007669"/>
    <property type="project" value="TreeGrafter"/>
</dbReference>
<dbReference type="AlphaFoldDB" id="A0AAU4K537"/>
<accession>A0AAU4K537</accession>
<proteinExistence type="predicted"/>
<keyword evidence="3" id="KW-0808">Transferase</keyword>
<gene>
    <name evidence="3" type="ORF">OG579_04885</name>
</gene>
<dbReference type="Proteomes" id="UP001432128">
    <property type="component" value="Chromosome"/>
</dbReference>
<dbReference type="GO" id="GO:0016747">
    <property type="term" value="F:acyltransferase activity, transferring groups other than amino-acyl groups"/>
    <property type="evidence" value="ECO:0007669"/>
    <property type="project" value="InterPro"/>
</dbReference>
<evidence type="ECO:0000313" key="4">
    <source>
        <dbReference type="Proteomes" id="UP001432128"/>
    </source>
</evidence>
<feature type="transmembrane region" description="Helical" evidence="1">
    <location>
        <begin position="42"/>
        <end position="60"/>
    </location>
</feature>